<feature type="transmembrane region" description="Helical" evidence="1">
    <location>
        <begin position="90"/>
        <end position="110"/>
    </location>
</feature>
<gene>
    <name evidence="2" type="ORF">THASP1DRAFT_24269</name>
</gene>
<proteinExistence type="predicted"/>
<keyword evidence="1" id="KW-1133">Transmembrane helix</keyword>
<feature type="transmembrane region" description="Helical" evidence="1">
    <location>
        <begin position="240"/>
        <end position="263"/>
    </location>
</feature>
<keyword evidence="1" id="KW-0472">Membrane</keyword>
<dbReference type="AlphaFoldDB" id="A0A4P9XNR6"/>
<reference evidence="3" key="1">
    <citation type="journal article" date="2018" name="Nat. Microbiol.">
        <title>Leveraging single-cell genomics to expand the fungal tree of life.</title>
        <authorList>
            <person name="Ahrendt S.R."/>
            <person name="Quandt C.A."/>
            <person name="Ciobanu D."/>
            <person name="Clum A."/>
            <person name="Salamov A."/>
            <person name="Andreopoulos B."/>
            <person name="Cheng J.F."/>
            <person name="Woyke T."/>
            <person name="Pelin A."/>
            <person name="Henrissat B."/>
            <person name="Reynolds N.K."/>
            <person name="Benny G.L."/>
            <person name="Smith M.E."/>
            <person name="James T.Y."/>
            <person name="Grigoriev I.V."/>
        </authorList>
    </citation>
    <scope>NUCLEOTIDE SEQUENCE [LARGE SCALE GENOMIC DNA]</scope>
    <source>
        <strain evidence="3">RSA 1356</strain>
    </source>
</reference>
<feature type="transmembrane region" description="Helical" evidence="1">
    <location>
        <begin position="155"/>
        <end position="175"/>
    </location>
</feature>
<protein>
    <submittedName>
        <fullName evidence="2">Uncharacterized protein</fullName>
    </submittedName>
</protein>
<feature type="transmembrane region" description="Helical" evidence="1">
    <location>
        <begin position="122"/>
        <end position="143"/>
    </location>
</feature>
<evidence type="ECO:0000313" key="3">
    <source>
        <dbReference type="Proteomes" id="UP000271241"/>
    </source>
</evidence>
<keyword evidence="1" id="KW-0812">Transmembrane</keyword>
<keyword evidence="3" id="KW-1185">Reference proteome</keyword>
<dbReference type="Proteomes" id="UP000271241">
    <property type="component" value="Unassembled WGS sequence"/>
</dbReference>
<dbReference type="OrthoDB" id="2256270at2759"/>
<evidence type="ECO:0000313" key="2">
    <source>
        <dbReference type="EMBL" id="RKP07608.1"/>
    </source>
</evidence>
<organism evidence="2 3">
    <name type="scientific">Thamnocephalis sphaerospora</name>
    <dbReference type="NCBI Taxonomy" id="78915"/>
    <lineage>
        <taxon>Eukaryota</taxon>
        <taxon>Fungi</taxon>
        <taxon>Fungi incertae sedis</taxon>
        <taxon>Zoopagomycota</taxon>
        <taxon>Zoopagomycotina</taxon>
        <taxon>Zoopagomycetes</taxon>
        <taxon>Zoopagales</taxon>
        <taxon>Sigmoideomycetaceae</taxon>
        <taxon>Thamnocephalis</taxon>
    </lineage>
</organism>
<name>A0A4P9XNR6_9FUNG</name>
<dbReference type="EMBL" id="KZ992695">
    <property type="protein sequence ID" value="RKP07608.1"/>
    <property type="molecule type" value="Genomic_DNA"/>
</dbReference>
<feature type="transmembrane region" description="Helical" evidence="1">
    <location>
        <begin position="195"/>
        <end position="219"/>
    </location>
</feature>
<accession>A0A4P9XNR6</accession>
<sequence length="336" mass="37788">MAFWRHIDRNLLLKDGWEKNATYQWGIALHPLGELNALDYITEAQGDIEEMRARNGSLSLQSAFNVICTYLFVRNLFLAVSMLYKRPKMLAGWCCVLQAIAGLVYSISSLAVYLPDGPSCRIALWLVGVGSSISVLCVGTALLQKAYLVHHRNKWLLGFGIFLLLPQPAFTYMVWNSPGVMSSAGGCLSCYPTYLPWAKLAMDMPINLVFSIAFLMVVYQQYRQFGSAAWKQLVHNGIQTMCLIVFSNIICMFCVAFEVIGIFSEFFFIFDWTITSVLLVHHCTTLRLSKADAHKPHTQNVVRELANIKTAATQFASKTTVAETCSRYNIKYQAIV</sequence>
<evidence type="ECO:0000256" key="1">
    <source>
        <dbReference type="SAM" id="Phobius"/>
    </source>
</evidence>